<feature type="domain" description="Zinc finger CHC2-type" evidence="2">
    <location>
        <begin position="9"/>
        <end position="95"/>
    </location>
</feature>
<dbReference type="AlphaFoldDB" id="A0A8J6NXR8"/>
<feature type="compositionally biased region" description="Basic and acidic residues" evidence="1">
    <location>
        <begin position="113"/>
        <end position="127"/>
    </location>
</feature>
<dbReference type="Proteomes" id="UP000605201">
    <property type="component" value="Unassembled WGS sequence"/>
</dbReference>
<evidence type="ECO:0000313" key="4">
    <source>
        <dbReference type="Proteomes" id="UP000605201"/>
    </source>
</evidence>
<dbReference type="GO" id="GO:0003677">
    <property type="term" value="F:DNA binding"/>
    <property type="evidence" value="ECO:0007669"/>
    <property type="project" value="InterPro"/>
</dbReference>
<dbReference type="Gene3D" id="3.90.580.10">
    <property type="entry name" value="Zinc finger, CHC2-type domain"/>
    <property type="match status" value="1"/>
</dbReference>
<dbReference type="GO" id="GO:0006260">
    <property type="term" value="P:DNA replication"/>
    <property type="evidence" value="ECO:0007669"/>
    <property type="project" value="InterPro"/>
</dbReference>
<gene>
    <name evidence="3" type="ORF">H8D96_06385</name>
</gene>
<dbReference type="EMBL" id="JACNIG010000153">
    <property type="protein sequence ID" value="MBC8431530.1"/>
    <property type="molecule type" value="Genomic_DNA"/>
</dbReference>
<protein>
    <recommendedName>
        <fullName evidence="2">Zinc finger CHC2-type domain-containing protein</fullName>
    </recommendedName>
</protein>
<comment type="caution">
    <text evidence="3">The sequence shown here is derived from an EMBL/GenBank/DDBJ whole genome shotgun (WGS) entry which is preliminary data.</text>
</comment>
<dbReference type="InterPro" id="IPR036977">
    <property type="entry name" value="DNA_primase_Znf_CHC2"/>
</dbReference>
<dbReference type="InterPro" id="IPR002694">
    <property type="entry name" value="Znf_CHC2"/>
</dbReference>
<dbReference type="GO" id="GO:0003899">
    <property type="term" value="F:DNA-directed RNA polymerase activity"/>
    <property type="evidence" value="ECO:0007669"/>
    <property type="project" value="InterPro"/>
</dbReference>
<evidence type="ECO:0000256" key="1">
    <source>
        <dbReference type="SAM" id="MobiDB-lite"/>
    </source>
</evidence>
<accession>A0A8J6NXR8</accession>
<name>A0A8J6NXR8_9BACT</name>
<reference evidence="3 4" key="1">
    <citation type="submission" date="2020-08" db="EMBL/GenBank/DDBJ databases">
        <title>Bridging the membrane lipid divide: bacteria of the FCB group superphylum have the potential to synthesize archaeal ether lipids.</title>
        <authorList>
            <person name="Villanueva L."/>
            <person name="Von Meijenfeldt F.A.B."/>
            <person name="Westbye A.B."/>
            <person name="Yadav S."/>
            <person name="Hopmans E.C."/>
            <person name="Dutilh B.E."/>
            <person name="Sinninghe Damste J.S."/>
        </authorList>
    </citation>
    <scope>NUCLEOTIDE SEQUENCE [LARGE SCALE GENOMIC DNA]</scope>
    <source>
        <strain evidence="3">NIOZ-UU17</strain>
    </source>
</reference>
<dbReference type="Pfam" id="PF01807">
    <property type="entry name" value="Zn_ribbon_DnaG"/>
    <property type="match status" value="1"/>
</dbReference>
<sequence length="197" mass="22728">MTKRRFTNHELHTLRNDIPVDALIDKALCIPSRVAEGHFRFLCPLCQEFSTAVNPETNLARCFRCEENFNTIDLVMIIRELDFVESVRFLQDYHKSASVSRSKDYRVATTGSDTHDGSQMKCADRSEHSNNSMVHIGHILDRIVPSKCERTPSVYNRPAQQNMANCRILRLEQKVDRLSHQIENILKAIHIDNPSHQ</sequence>
<dbReference type="SUPFAM" id="SSF57783">
    <property type="entry name" value="Zinc beta-ribbon"/>
    <property type="match status" value="1"/>
</dbReference>
<organism evidence="3 4">
    <name type="scientific">Candidatus Desulfatibia vada</name>
    <dbReference type="NCBI Taxonomy" id="2841696"/>
    <lineage>
        <taxon>Bacteria</taxon>
        <taxon>Pseudomonadati</taxon>
        <taxon>Thermodesulfobacteriota</taxon>
        <taxon>Desulfobacteria</taxon>
        <taxon>Desulfobacterales</taxon>
        <taxon>Desulfobacterales incertae sedis</taxon>
        <taxon>Candidatus Desulfatibia</taxon>
    </lineage>
</organism>
<evidence type="ECO:0000259" key="2">
    <source>
        <dbReference type="Pfam" id="PF01807"/>
    </source>
</evidence>
<feature type="region of interest" description="Disordered" evidence="1">
    <location>
        <begin position="108"/>
        <end position="127"/>
    </location>
</feature>
<proteinExistence type="predicted"/>
<evidence type="ECO:0000313" key="3">
    <source>
        <dbReference type="EMBL" id="MBC8431530.1"/>
    </source>
</evidence>
<dbReference type="GO" id="GO:0008270">
    <property type="term" value="F:zinc ion binding"/>
    <property type="evidence" value="ECO:0007669"/>
    <property type="project" value="InterPro"/>
</dbReference>